<dbReference type="CDD" id="cd04301">
    <property type="entry name" value="NAT_SF"/>
    <property type="match status" value="1"/>
</dbReference>
<dbReference type="InterPro" id="IPR016181">
    <property type="entry name" value="Acyl_CoA_acyltransferase"/>
</dbReference>
<keyword evidence="2" id="KW-0012">Acyltransferase</keyword>
<evidence type="ECO:0000256" key="1">
    <source>
        <dbReference type="ARBA" id="ARBA00022679"/>
    </source>
</evidence>
<reference evidence="4 5" key="1">
    <citation type="journal article" date="2019" name="Int. J. Syst. Evol. Microbiol.">
        <title>The Global Catalogue of Microorganisms (GCM) 10K type strain sequencing project: providing services to taxonomists for standard genome sequencing and annotation.</title>
        <authorList>
            <consortium name="The Broad Institute Genomics Platform"/>
            <consortium name="The Broad Institute Genome Sequencing Center for Infectious Disease"/>
            <person name="Wu L."/>
            <person name="Ma J."/>
        </authorList>
    </citation>
    <scope>NUCLEOTIDE SEQUENCE [LARGE SCALE GENOMIC DNA]</scope>
    <source>
        <strain evidence="4 5">JCM 19585</strain>
    </source>
</reference>
<evidence type="ECO:0000313" key="4">
    <source>
        <dbReference type="EMBL" id="GGL24532.1"/>
    </source>
</evidence>
<evidence type="ECO:0000256" key="2">
    <source>
        <dbReference type="ARBA" id="ARBA00023315"/>
    </source>
</evidence>
<dbReference type="RefSeq" id="WP_188878268.1">
    <property type="nucleotide sequence ID" value="NZ_BMPF01000001.1"/>
</dbReference>
<organism evidence="4 5">
    <name type="scientific">Halarchaeum grantii</name>
    <dbReference type="NCBI Taxonomy" id="1193105"/>
    <lineage>
        <taxon>Archaea</taxon>
        <taxon>Methanobacteriati</taxon>
        <taxon>Methanobacteriota</taxon>
        <taxon>Stenosarchaea group</taxon>
        <taxon>Halobacteria</taxon>
        <taxon>Halobacteriales</taxon>
        <taxon>Halobacteriaceae</taxon>
    </lineage>
</organism>
<comment type="caution">
    <text evidence="4">The sequence shown here is derived from an EMBL/GenBank/DDBJ whole genome shotgun (WGS) entry which is preliminary data.</text>
</comment>
<keyword evidence="5" id="KW-1185">Reference proteome</keyword>
<dbReference type="Gene3D" id="3.40.630.30">
    <property type="match status" value="1"/>
</dbReference>
<evidence type="ECO:0000259" key="3">
    <source>
        <dbReference type="PROSITE" id="PS51186"/>
    </source>
</evidence>
<feature type="domain" description="N-acetyltransferase" evidence="3">
    <location>
        <begin position="1"/>
        <end position="156"/>
    </location>
</feature>
<dbReference type="EMBL" id="BMPF01000001">
    <property type="protein sequence ID" value="GGL24532.1"/>
    <property type="molecule type" value="Genomic_DNA"/>
</dbReference>
<gene>
    <name evidence="4" type="ORF">GCM10009037_05080</name>
</gene>
<accession>A0A830ETY8</accession>
<evidence type="ECO:0000313" key="5">
    <source>
        <dbReference type="Proteomes" id="UP000628840"/>
    </source>
</evidence>
<dbReference type="InterPro" id="IPR000182">
    <property type="entry name" value="GNAT_dom"/>
</dbReference>
<dbReference type="InterPro" id="IPR050680">
    <property type="entry name" value="YpeA/RimI_acetyltransf"/>
</dbReference>
<sequence length="156" mass="17477">MEITPLRDVDLDAFVDELWLPAQRELAAMTSYTLADDIRAGGVSYHRKRLDSDDAITYVGSLGDDLVAHVSAAVQTPSPVYEQIHECHVGELYVDGSIRRRGAARALLDAAEQWGRAMDCERLDLNVDVQNEAARALYEDVGYRVERQNMKKPLDD</sequence>
<dbReference type="AlphaFoldDB" id="A0A830ETY8"/>
<dbReference type="GO" id="GO:0016747">
    <property type="term" value="F:acyltransferase activity, transferring groups other than amino-acyl groups"/>
    <property type="evidence" value="ECO:0007669"/>
    <property type="project" value="InterPro"/>
</dbReference>
<dbReference type="PANTHER" id="PTHR43420">
    <property type="entry name" value="ACETYLTRANSFERASE"/>
    <property type="match status" value="1"/>
</dbReference>
<dbReference type="Proteomes" id="UP000628840">
    <property type="component" value="Unassembled WGS sequence"/>
</dbReference>
<dbReference type="PANTHER" id="PTHR43420:SF47">
    <property type="entry name" value="N-ACETYLTRANSFERASE DOMAIN-CONTAINING PROTEIN"/>
    <property type="match status" value="1"/>
</dbReference>
<dbReference type="OrthoDB" id="125295at2157"/>
<dbReference type="Pfam" id="PF00583">
    <property type="entry name" value="Acetyltransf_1"/>
    <property type="match status" value="1"/>
</dbReference>
<name>A0A830ETY8_9EURY</name>
<protein>
    <recommendedName>
        <fullName evidence="3">N-acetyltransferase domain-containing protein</fullName>
    </recommendedName>
</protein>
<dbReference type="PROSITE" id="PS51186">
    <property type="entry name" value="GNAT"/>
    <property type="match status" value="1"/>
</dbReference>
<keyword evidence="1" id="KW-0808">Transferase</keyword>
<proteinExistence type="predicted"/>
<dbReference type="SUPFAM" id="SSF55729">
    <property type="entry name" value="Acyl-CoA N-acyltransferases (Nat)"/>
    <property type="match status" value="1"/>
</dbReference>